<dbReference type="Pfam" id="PF13359">
    <property type="entry name" value="DDE_Tnp_4"/>
    <property type="match status" value="1"/>
</dbReference>
<sequence length="342" mass="37061">MFIDRLPATLVHLRHGAAHDALACWFDGDRSTVTRAVNEVRPLLAGRGCTVSPGLRLRTLAEVVHHLGTSGKTGIIDGTQIRVRHPAAGNKCREKFISGKNKQNAVKSMAVTDGEGHVLWCSPALSASCPDITHARPLGLVRLLADEPGAAVLADAGYQGLGAQTGGQAVTPPHRTFKKHTLDWYEEMHERQRKAHSSRHILVEHGIAHLKNWRALARHLGRHEHMSVTIQAVAGLLSDRQNTDQTSPPHRMVTREAASAAVRMSRTVNSRFRPVVLGPAVERCSPCPFKAVQGAARNSEGLRPLRRRAPFCSRSYVPAGVPWGCPCRCGDVSAGGLCVPVN</sequence>
<reference evidence="5 6" key="1">
    <citation type="submission" date="2024-09" db="EMBL/GenBank/DDBJ databases">
        <authorList>
            <person name="Sun Q."/>
            <person name="Mori K."/>
        </authorList>
    </citation>
    <scope>NUCLEOTIDE SEQUENCE [LARGE SCALE GENOMIC DNA]</scope>
    <source>
        <strain evidence="5 6">JCM 4362</strain>
    </source>
</reference>
<name>A0ABV5PNT4_STRCM</name>
<evidence type="ECO:0000313" key="5">
    <source>
        <dbReference type="EMBL" id="MFB9524856.1"/>
    </source>
</evidence>
<feature type="domain" description="Transposase Helix-turn-helix" evidence="4">
    <location>
        <begin position="4"/>
        <end position="49"/>
    </location>
</feature>
<evidence type="ECO:0000256" key="1">
    <source>
        <dbReference type="ARBA" id="ARBA00001968"/>
    </source>
</evidence>
<dbReference type="RefSeq" id="WP_380837958.1">
    <property type="nucleotide sequence ID" value="NZ_JBHMCR010000026.1"/>
</dbReference>
<keyword evidence="2" id="KW-0479">Metal-binding</keyword>
<comment type="caution">
    <text evidence="5">The sequence shown here is derived from an EMBL/GenBank/DDBJ whole genome shotgun (WGS) entry which is preliminary data.</text>
</comment>
<evidence type="ECO:0000259" key="4">
    <source>
        <dbReference type="Pfam" id="PF13613"/>
    </source>
</evidence>
<feature type="domain" description="DDE Tnp4" evidence="3">
    <location>
        <begin position="76"/>
        <end position="236"/>
    </location>
</feature>
<protein>
    <submittedName>
        <fullName evidence="5">Transposase family protein</fullName>
    </submittedName>
</protein>
<organism evidence="5 6">
    <name type="scientific">Streptomyces cremeus</name>
    <dbReference type="NCBI Taxonomy" id="66881"/>
    <lineage>
        <taxon>Bacteria</taxon>
        <taxon>Bacillati</taxon>
        <taxon>Actinomycetota</taxon>
        <taxon>Actinomycetes</taxon>
        <taxon>Kitasatosporales</taxon>
        <taxon>Streptomycetaceae</taxon>
        <taxon>Streptomyces</taxon>
    </lineage>
</organism>
<dbReference type="EMBL" id="JBHMCR010000026">
    <property type="protein sequence ID" value="MFB9524856.1"/>
    <property type="molecule type" value="Genomic_DNA"/>
</dbReference>
<evidence type="ECO:0000256" key="2">
    <source>
        <dbReference type="ARBA" id="ARBA00022723"/>
    </source>
</evidence>
<accession>A0ABV5PNT4</accession>
<comment type="cofactor">
    <cofactor evidence="1">
        <name>a divalent metal cation</name>
        <dbReference type="ChEBI" id="CHEBI:60240"/>
    </cofactor>
</comment>
<dbReference type="InterPro" id="IPR027806">
    <property type="entry name" value="HARBI1_dom"/>
</dbReference>
<evidence type="ECO:0000259" key="3">
    <source>
        <dbReference type="Pfam" id="PF13359"/>
    </source>
</evidence>
<dbReference type="InterPro" id="IPR027805">
    <property type="entry name" value="Transposase_HTH_dom"/>
</dbReference>
<dbReference type="Pfam" id="PF13613">
    <property type="entry name" value="HTH_Tnp_4"/>
    <property type="match status" value="1"/>
</dbReference>
<evidence type="ECO:0000313" key="6">
    <source>
        <dbReference type="Proteomes" id="UP001589718"/>
    </source>
</evidence>
<gene>
    <name evidence="5" type="ORF">ACFFTU_33480</name>
</gene>
<dbReference type="Proteomes" id="UP001589718">
    <property type="component" value="Unassembled WGS sequence"/>
</dbReference>
<proteinExistence type="predicted"/>
<keyword evidence="6" id="KW-1185">Reference proteome</keyword>